<feature type="transmembrane region" description="Helical" evidence="8">
    <location>
        <begin position="79"/>
        <end position="101"/>
    </location>
</feature>
<proteinExistence type="inferred from homology"/>
<keyword evidence="4 8" id="KW-0812">Transmembrane</keyword>
<keyword evidence="11" id="KW-1185">Reference proteome</keyword>
<organism evidence="10 11">
    <name type="scientific">Brachionus calyciflorus</name>
    <dbReference type="NCBI Taxonomy" id="104777"/>
    <lineage>
        <taxon>Eukaryota</taxon>
        <taxon>Metazoa</taxon>
        <taxon>Spiralia</taxon>
        <taxon>Gnathifera</taxon>
        <taxon>Rotifera</taxon>
        <taxon>Eurotatoria</taxon>
        <taxon>Monogononta</taxon>
        <taxon>Pseudotrocha</taxon>
        <taxon>Ploima</taxon>
        <taxon>Brachionidae</taxon>
        <taxon>Brachionus</taxon>
    </lineage>
</organism>
<dbReference type="InterPro" id="IPR020846">
    <property type="entry name" value="MFS_dom"/>
</dbReference>
<dbReference type="PROSITE" id="PS00217">
    <property type="entry name" value="SUGAR_TRANSPORT_2"/>
    <property type="match status" value="1"/>
</dbReference>
<keyword evidence="2 7" id="KW-0813">Transport</keyword>
<dbReference type="Proteomes" id="UP000663879">
    <property type="component" value="Unassembled WGS sequence"/>
</dbReference>
<dbReference type="FunFam" id="1.20.1250.20:FF:001511">
    <property type="entry name" value="Solute carrier family 2, facilitated glucose transporter member 5"/>
    <property type="match status" value="1"/>
</dbReference>
<feature type="transmembrane region" description="Helical" evidence="8">
    <location>
        <begin position="202"/>
        <end position="223"/>
    </location>
</feature>
<evidence type="ECO:0000256" key="3">
    <source>
        <dbReference type="ARBA" id="ARBA00022475"/>
    </source>
</evidence>
<gene>
    <name evidence="10" type="ORF">OXX778_LOCUS8323</name>
</gene>
<dbReference type="GO" id="GO:0005886">
    <property type="term" value="C:plasma membrane"/>
    <property type="evidence" value="ECO:0007669"/>
    <property type="project" value="UniProtKB-SubCell"/>
</dbReference>
<evidence type="ECO:0000256" key="8">
    <source>
        <dbReference type="SAM" id="Phobius"/>
    </source>
</evidence>
<dbReference type="Pfam" id="PF00083">
    <property type="entry name" value="Sugar_tr"/>
    <property type="match status" value="1"/>
</dbReference>
<keyword evidence="5 8" id="KW-1133">Transmembrane helix</keyword>
<feature type="transmembrane region" description="Helical" evidence="8">
    <location>
        <begin position="324"/>
        <end position="347"/>
    </location>
</feature>
<feature type="transmembrane region" description="Helical" evidence="8">
    <location>
        <begin position="113"/>
        <end position="132"/>
    </location>
</feature>
<evidence type="ECO:0000313" key="11">
    <source>
        <dbReference type="Proteomes" id="UP000663879"/>
    </source>
</evidence>
<feature type="transmembrane region" description="Helical" evidence="8">
    <location>
        <begin position="422"/>
        <end position="441"/>
    </location>
</feature>
<reference evidence="10" key="1">
    <citation type="submission" date="2021-02" db="EMBL/GenBank/DDBJ databases">
        <authorList>
            <person name="Nowell W R."/>
        </authorList>
    </citation>
    <scope>NUCLEOTIDE SEQUENCE</scope>
    <source>
        <strain evidence="10">Ploen Becks lab</strain>
    </source>
</reference>
<dbReference type="OrthoDB" id="4540492at2759"/>
<dbReference type="AlphaFoldDB" id="A0A813V588"/>
<dbReference type="PRINTS" id="PR00171">
    <property type="entry name" value="SUGRTRNSPORT"/>
</dbReference>
<feature type="transmembrane region" description="Helical" evidence="8">
    <location>
        <begin position="26"/>
        <end position="46"/>
    </location>
</feature>
<evidence type="ECO:0000256" key="7">
    <source>
        <dbReference type="RuleBase" id="RU003346"/>
    </source>
</evidence>
<dbReference type="InterPro" id="IPR003663">
    <property type="entry name" value="Sugar/inositol_transpt"/>
</dbReference>
<evidence type="ECO:0000313" key="10">
    <source>
        <dbReference type="EMBL" id="CAF0838420.1"/>
    </source>
</evidence>
<feature type="transmembrane region" description="Helical" evidence="8">
    <location>
        <begin position="382"/>
        <end position="401"/>
    </location>
</feature>
<dbReference type="InterPro" id="IPR036259">
    <property type="entry name" value="MFS_trans_sf"/>
</dbReference>
<dbReference type="GO" id="GO:0005353">
    <property type="term" value="F:fructose transmembrane transporter activity"/>
    <property type="evidence" value="ECO:0007669"/>
    <property type="project" value="UniProtKB-ARBA"/>
</dbReference>
<accession>A0A813V588</accession>
<evidence type="ECO:0000256" key="6">
    <source>
        <dbReference type="ARBA" id="ARBA00023136"/>
    </source>
</evidence>
<evidence type="ECO:0000256" key="2">
    <source>
        <dbReference type="ARBA" id="ARBA00022448"/>
    </source>
</evidence>
<dbReference type="GO" id="GO:1990539">
    <property type="term" value="P:fructose import across plasma membrane"/>
    <property type="evidence" value="ECO:0007669"/>
    <property type="project" value="UniProtKB-ARBA"/>
</dbReference>
<dbReference type="NCBIfam" id="TIGR00879">
    <property type="entry name" value="SP"/>
    <property type="match status" value="1"/>
</dbReference>
<keyword evidence="6 8" id="KW-0472">Membrane</keyword>
<dbReference type="PROSITE" id="PS50850">
    <property type="entry name" value="MFS"/>
    <property type="match status" value="1"/>
</dbReference>
<comment type="caution">
    <text evidence="10">The sequence shown here is derived from an EMBL/GenBank/DDBJ whole genome shotgun (WGS) entry which is preliminary data.</text>
</comment>
<dbReference type="InterPro" id="IPR045263">
    <property type="entry name" value="GLUT"/>
</dbReference>
<feature type="domain" description="Major facilitator superfamily (MFS) profile" evidence="9">
    <location>
        <begin position="31"/>
        <end position="475"/>
    </location>
</feature>
<comment type="similarity">
    <text evidence="7">Belongs to the major facilitator superfamily. Sugar transporter (TC 2.A.1.1) family.</text>
</comment>
<comment type="subcellular location">
    <subcellularLocation>
        <location evidence="1">Cell membrane</location>
        <topology evidence="1">Multi-pass membrane protein</topology>
    </subcellularLocation>
</comment>
<sequence length="509" mass="56711">MQSIKPLETKLKPNLNQNLNGRPTGYLLFCISVSVIGAAFQVGWAIGVYNTPIDVIQDFFNQTNLHRNKEYMSQSRFDLLWSVTNGLLPLGAAFGGIISGLIADKFGRKNGMILTNIFVIICGVLNLISKFIKSYETLIVARFFSGLFCGLFTGILPLYLTELPPQNYRGSAGTLSQVIIVLGILVTNVMGLKEILGSEQRWPILVTFMFVPALAHIGLFFAAESPKYLYIKKNDPELARETLKRLRGNDENLINAEIKILDDEKIAMDSQKEVSWGDLFTVPSLRHPLIIAVCIHIAQQFSGINAVIFYSTKLFSSVGLEDPWPLYATILLGVDQLIMTFVCTVIIEKAGRKILLLIGMGGMCLSSFGIGLSRIFGQKIQWLNYLTVVFAVLYIAFLSIGPGGIPWIMSSELFKSNARAKANSIAVFVNWTSAFIITVSFQFLEAAIGDYSFILFGCLLVLFTLFMLFFVPETKNRTSDEISEGFARQTIFLFKGNEKKDITEVKSYE</sequence>
<evidence type="ECO:0000256" key="1">
    <source>
        <dbReference type="ARBA" id="ARBA00004651"/>
    </source>
</evidence>
<dbReference type="InterPro" id="IPR005828">
    <property type="entry name" value="MFS_sugar_transport-like"/>
</dbReference>
<evidence type="ECO:0000256" key="4">
    <source>
        <dbReference type="ARBA" id="ARBA00022692"/>
    </source>
</evidence>
<keyword evidence="3" id="KW-1003">Cell membrane</keyword>
<dbReference type="InterPro" id="IPR005829">
    <property type="entry name" value="Sugar_transporter_CS"/>
</dbReference>
<dbReference type="EMBL" id="CAJNOC010001136">
    <property type="protein sequence ID" value="CAF0838420.1"/>
    <property type="molecule type" value="Genomic_DNA"/>
</dbReference>
<evidence type="ECO:0000256" key="5">
    <source>
        <dbReference type="ARBA" id="ARBA00022989"/>
    </source>
</evidence>
<dbReference type="Gene3D" id="1.20.1250.20">
    <property type="entry name" value="MFS general substrate transporter like domains"/>
    <property type="match status" value="1"/>
</dbReference>
<feature type="transmembrane region" description="Helical" evidence="8">
    <location>
        <begin position="172"/>
        <end position="190"/>
    </location>
</feature>
<feature type="transmembrane region" description="Helical" evidence="8">
    <location>
        <begin position="289"/>
        <end position="312"/>
    </location>
</feature>
<feature type="transmembrane region" description="Helical" evidence="8">
    <location>
        <begin position="453"/>
        <end position="471"/>
    </location>
</feature>
<feature type="transmembrane region" description="Helical" evidence="8">
    <location>
        <begin position="354"/>
        <end position="376"/>
    </location>
</feature>
<feature type="transmembrane region" description="Helical" evidence="8">
    <location>
        <begin position="138"/>
        <end position="160"/>
    </location>
</feature>
<dbReference type="SUPFAM" id="SSF103473">
    <property type="entry name" value="MFS general substrate transporter"/>
    <property type="match status" value="1"/>
</dbReference>
<evidence type="ECO:0000259" key="9">
    <source>
        <dbReference type="PROSITE" id="PS50850"/>
    </source>
</evidence>
<dbReference type="PROSITE" id="PS00216">
    <property type="entry name" value="SUGAR_TRANSPORT_1"/>
    <property type="match status" value="1"/>
</dbReference>
<protein>
    <recommendedName>
        <fullName evidence="9">Major facilitator superfamily (MFS) profile domain-containing protein</fullName>
    </recommendedName>
</protein>
<name>A0A813V588_9BILA</name>
<dbReference type="PANTHER" id="PTHR23503">
    <property type="entry name" value="SOLUTE CARRIER FAMILY 2"/>
    <property type="match status" value="1"/>
</dbReference>
<dbReference type="PANTHER" id="PTHR23503:SF8">
    <property type="entry name" value="FACILITATED GLUCOSE TRANSPORTER PROTEIN 1"/>
    <property type="match status" value="1"/>
</dbReference>